<organism evidence="1 2">
    <name type="scientific">Pontibacter amylolyticus</name>
    <dbReference type="NCBI Taxonomy" id="1424080"/>
    <lineage>
        <taxon>Bacteria</taxon>
        <taxon>Pseudomonadati</taxon>
        <taxon>Bacteroidota</taxon>
        <taxon>Cytophagia</taxon>
        <taxon>Cytophagales</taxon>
        <taxon>Hymenobacteraceae</taxon>
        <taxon>Pontibacter</taxon>
    </lineage>
</organism>
<dbReference type="EMBL" id="BMFP01000007">
    <property type="protein sequence ID" value="GGG27238.1"/>
    <property type="molecule type" value="Genomic_DNA"/>
</dbReference>
<evidence type="ECO:0000313" key="1">
    <source>
        <dbReference type="EMBL" id="GGG27238.1"/>
    </source>
</evidence>
<accession>A0ABQ1WFG6</accession>
<evidence type="ECO:0008006" key="3">
    <source>
        <dbReference type="Google" id="ProtNLM"/>
    </source>
</evidence>
<keyword evidence="2" id="KW-1185">Reference proteome</keyword>
<gene>
    <name evidence="1" type="ORF">GCM10011323_33480</name>
</gene>
<name>A0ABQ1WFG6_9BACT</name>
<protein>
    <recommendedName>
        <fullName evidence="3">DUF3575 domain-containing protein</fullName>
    </recommendedName>
</protein>
<evidence type="ECO:0000313" key="2">
    <source>
        <dbReference type="Proteomes" id="UP000634043"/>
    </source>
</evidence>
<comment type="caution">
    <text evidence="1">The sequence shown here is derived from an EMBL/GenBank/DDBJ whole genome shotgun (WGS) entry which is preliminary data.</text>
</comment>
<sequence length="112" mass="13370">MEGMYFPQQYVKEQDYLITNNSYYRFDYSDIKRTVWVASLKYGIEIKVNNFVFDHFFGLGVRRLSIAHKPVGLVEHEYFEETDVWFPPIDRKEGAFYRPHVSMGVKVGYIIK</sequence>
<proteinExistence type="predicted"/>
<dbReference type="Proteomes" id="UP000634043">
    <property type="component" value="Unassembled WGS sequence"/>
</dbReference>
<reference evidence="2" key="1">
    <citation type="journal article" date="2019" name="Int. J. Syst. Evol. Microbiol.">
        <title>The Global Catalogue of Microorganisms (GCM) 10K type strain sequencing project: providing services to taxonomists for standard genome sequencing and annotation.</title>
        <authorList>
            <consortium name="The Broad Institute Genomics Platform"/>
            <consortium name="The Broad Institute Genome Sequencing Center for Infectious Disease"/>
            <person name="Wu L."/>
            <person name="Ma J."/>
        </authorList>
    </citation>
    <scope>NUCLEOTIDE SEQUENCE [LARGE SCALE GENOMIC DNA]</scope>
    <source>
        <strain evidence="2">CGMCC 1.12749</strain>
    </source>
</reference>